<dbReference type="Gene3D" id="3.30.1330.10">
    <property type="entry name" value="PurM-like, N-terminal domain"/>
    <property type="match status" value="1"/>
</dbReference>
<feature type="binding site" evidence="1">
    <location>
        <position position="243"/>
    </location>
    <ligand>
        <name>ATP</name>
        <dbReference type="ChEBI" id="CHEBI:30616"/>
    </ligand>
</feature>
<keyword evidence="1" id="KW-0479">Metal-binding</keyword>
<dbReference type="PANTHER" id="PTHR30270:SF0">
    <property type="entry name" value="THIAMINE-MONOPHOSPHATE KINASE"/>
    <property type="match status" value="1"/>
</dbReference>
<comment type="catalytic activity">
    <reaction evidence="1">
        <text>thiamine phosphate + ATP = thiamine diphosphate + ADP</text>
        <dbReference type="Rhea" id="RHEA:15913"/>
        <dbReference type="ChEBI" id="CHEBI:30616"/>
        <dbReference type="ChEBI" id="CHEBI:37575"/>
        <dbReference type="ChEBI" id="CHEBI:58937"/>
        <dbReference type="ChEBI" id="CHEBI:456216"/>
        <dbReference type="EC" id="2.7.4.16"/>
    </reaction>
</comment>
<comment type="pathway">
    <text evidence="1">Cofactor biosynthesis; thiamine diphosphate biosynthesis; thiamine diphosphate from thiamine phosphate: step 1/1.</text>
</comment>
<dbReference type="SUPFAM" id="SSF56042">
    <property type="entry name" value="PurM C-terminal domain-like"/>
    <property type="match status" value="1"/>
</dbReference>
<dbReference type="PANTHER" id="PTHR30270">
    <property type="entry name" value="THIAMINE-MONOPHOSPHATE KINASE"/>
    <property type="match status" value="1"/>
</dbReference>
<reference evidence="4" key="1">
    <citation type="journal article" date="2019" name="Int. J. Syst. Evol. Microbiol.">
        <title>The Global Catalogue of Microorganisms (GCM) 10K type strain sequencing project: providing services to taxonomists for standard genome sequencing and annotation.</title>
        <authorList>
            <consortium name="The Broad Institute Genomics Platform"/>
            <consortium name="The Broad Institute Genome Sequencing Center for Infectious Disease"/>
            <person name="Wu L."/>
            <person name="Ma J."/>
        </authorList>
    </citation>
    <scope>NUCLEOTIDE SEQUENCE [LARGE SCALE GENOMIC DNA]</scope>
    <source>
        <strain evidence="4">JCM 16259</strain>
    </source>
</reference>
<dbReference type="InterPro" id="IPR016188">
    <property type="entry name" value="PurM-like_N"/>
</dbReference>
<dbReference type="Gene3D" id="3.90.650.10">
    <property type="entry name" value="PurM-like C-terminal domain"/>
    <property type="match status" value="1"/>
</dbReference>
<organism evidence="3 4">
    <name type="scientific">Terrabacter carboxydivorans</name>
    <dbReference type="NCBI Taxonomy" id="619730"/>
    <lineage>
        <taxon>Bacteria</taxon>
        <taxon>Bacillati</taxon>
        <taxon>Actinomycetota</taxon>
        <taxon>Actinomycetes</taxon>
        <taxon>Micrococcales</taxon>
        <taxon>Intrasporangiaceae</taxon>
        <taxon>Terrabacter</taxon>
    </lineage>
</organism>
<feature type="binding site" evidence="1">
    <location>
        <position position="104"/>
    </location>
    <ligand>
        <name>Mg(2+)</name>
        <dbReference type="ChEBI" id="CHEBI:18420"/>
        <label>4</label>
    </ligand>
</feature>
<dbReference type="Proteomes" id="UP001500730">
    <property type="component" value="Unassembled WGS sequence"/>
</dbReference>
<comment type="caution">
    <text evidence="3">The sequence shown here is derived from an EMBL/GenBank/DDBJ whole genome shotgun (WGS) entry which is preliminary data.</text>
</comment>
<dbReference type="Pfam" id="PF00586">
    <property type="entry name" value="AIRS"/>
    <property type="match status" value="1"/>
</dbReference>
<protein>
    <recommendedName>
        <fullName evidence="1">Thiamine-monophosphate kinase</fullName>
        <shortName evidence="1">TMP kinase</shortName>
        <shortName evidence="1">Thiamine-phosphate kinase</shortName>
        <ecNumber evidence="1">2.7.4.16</ecNumber>
    </recommendedName>
</protein>
<accession>A0ABP5Y8H4</accession>
<feature type="binding site" evidence="1">
    <location>
        <position position="75"/>
    </location>
    <ligand>
        <name>Mg(2+)</name>
        <dbReference type="ChEBI" id="CHEBI:18420"/>
        <label>1</label>
    </ligand>
</feature>
<name>A0ABP5Y8H4_9MICO</name>
<dbReference type="EC" id="2.7.4.16" evidence="1"/>
<keyword evidence="1" id="KW-0460">Magnesium</keyword>
<keyword evidence="1" id="KW-0067">ATP-binding</keyword>
<dbReference type="HAMAP" id="MF_02128">
    <property type="entry name" value="TMP_kinase"/>
    <property type="match status" value="1"/>
</dbReference>
<feature type="binding site" evidence="1">
    <location>
        <position position="60"/>
    </location>
    <ligand>
        <name>Mg(2+)</name>
        <dbReference type="ChEBI" id="CHEBI:18420"/>
        <label>4</label>
    </ligand>
</feature>
<keyword evidence="1" id="KW-0784">Thiamine biosynthesis</keyword>
<feature type="binding site" evidence="1">
    <location>
        <position position="75"/>
    </location>
    <ligand>
        <name>Mg(2+)</name>
        <dbReference type="ChEBI" id="CHEBI:18420"/>
        <label>2</label>
    </ligand>
</feature>
<dbReference type="InterPro" id="IPR036921">
    <property type="entry name" value="PurM-like_N_sf"/>
</dbReference>
<feature type="binding site" evidence="1">
    <location>
        <position position="82"/>
    </location>
    <ligand>
        <name>substrate</name>
    </ligand>
</feature>
<feature type="binding site" evidence="1">
    <location>
        <position position="104"/>
    </location>
    <ligand>
        <name>Mg(2+)</name>
        <dbReference type="ChEBI" id="CHEBI:18420"/>
        <label>3</label>
    </ligand>
</feature>
<proteinExistence type="inferred from homology"/>
<evidence type="ECO:0000259" key="2">
    <source>
        <dbReference type="Pfam" id="PF00586"/>
    </source>
</evidence>
<evidence type="ECO:0000256" key="1">
    <source>
        <dbReference type="HAMAP-Rule" id="MF_02128"/>
    </source>
</evidence>
<feature type="binding site" evidence="1">
    <location>
        <position position="241"/>
    </location>
    <ligand>
        <name>Mg(2+)</name>
        <dbReference type="ChEBI" id="CHEBI:18420"/>
        <label>3</label>
    </ligand>
</feature>
<feature type="binding site" evidence="1">
    <location>
        <position position="73"/>
    </location>
    <ligand>
        <name>Mg(2+)</name>
        <dbReference type="ChEBI" id="CHEBI:18420"/>
        <label>4</label>
    </ligand>
</feature>
<feature type="binding site" evidence="1">
    <location>
        <position position="152"/>
    </location>
    <ligand>
        <name>Mg(2+)</name>
        <dbReference type="ChEBI" id="CHEBI:18420"/>
        <label>1</label>
    </ligand>
</feature>
<dbReference type="CDD" id="cd02194">
    <property type="entry name" value="ThiL"/>
    <property type="match status" value="1"/>
</dbReference>
<feature type="binding site" evidence="1">
    <location>
        <position position="74"/>
    </location>
    <ligand>
        <name>Mg(2+)</name>
        <dbReference type="ChEBI" id="CHEBI:18420"/>
        <label>1</label>
    </ligand>
</feature>
<keyword evidence="1 3" id="KW-0418">Kinase</keyword>
<feature type="binding site" evidence="1">
    <location>
        <position position="60"/>
    </location>
    <ligand>
        <name>Mg(2+)</name>
        <dbReference type="ChEBI" id="CHEBI:18420"/>
        <label>3</label>
    </ligand>
</feature>
<keyword evidence="4" id="KW-1185">Reference proteome</keyword>
<feature type="binding site" evidence="1">
    <location>
        <position position="293"/>
    </location>
    <ligand>
        <name>substrate</name>
    </ligand>
</feature>
<keyword evidence="1" id="KW-0808">Transferase</keyword>
<feature type="binding site" evidence="1">
    <location>
        <position position="104"/>
    </location>
    <ligand>
        <name>Mg(2+)</name>
        <dbReference type="ChEBI" id="CHEBI:18420"/>
        <label>2</label>
    </ligand>
</feature>
<evidence type="ECO:0000313" key="4">
    <source>
        <dbReference type="Proteomes" id="UP001500730"/>
    </source>
</evidence>
<comment type="function">
    <text evidence="1">Catalyzes the ATP-dependent phosphorylation of thiamine-monophosphate (TMP) to form thiamine-pyrophosphate (TPP), the active form of vitamin B1.</text>
</comment>
<feature type="binding site" evidence="1">
    <location>
        <begin position="151"/>
        <end position="152"/>
    </location>
    <ligand>
        <name>ATP</name>
        <dbReference type="ChEBI" id="CHEBI:30616"/>
    </ligand>
</feature>
<comment type="miscellaneous">
    <text evidence="1">Reaction mechanism of ThiL seems to utilize a direct, inline transfer of the gamma-phosphate of ATP to TMP rather than a phosphorylated enzyme intermediate.</text>
</comment>
<dbReference type="PIRSF" id="PIRSF005303">
    <property type="entry name" value="Thiam_monoph_kin"/>
    <property type="match status" value="1"/>
</dbReference>
<dbReference type="SUPFAM" id="SSF55326">
    <property type="entry name" value="PurM N-terminal domain-like"/>
    <property type="match status" value="1"/>
</dbReference>
<comment type="similarity">
    <text evidence="1">Belongs to the thiamine-monophosphate kinase family.</text>
</comment>
<feature type="domain" description="PurM-like N-terminal" evidence="2">
    <location>
        <begin position="58"/>
        <end position="170"/>
    </location>
</feature>
<comment type="caution">
    <text evidence="1">Lacks conserved residue(s) required for the propagation of feature annotation.</text>
</comment>
<feature type="binding site" evidence="1">
    <location>
        <position position="339"/>
    </location>
    <ligand>
        <name>substrate</name>
    </ligand>
</feature>
<dbReference type="InterPro" id="IPR036676">
    <property type="entry name" value="PurM-like_C_sf"/>
</dbReference>
<keyword evidence="1" id="KW-0547">Nucleotide-binding</keyword>
<evidence type="ECO:0000313" key="3">
    <source>
        <dbReference type="EMBL" id="GAA2476854.1"/>
    </source>
</evidence>
<sequence length="345" mass="35330">MPNTERLEGLERAERLDRVERGPMMTGGTPLRSLDEDELLARILPGFPVSDDLVVAPGDDAAVLRTTGRVIATTDTVVLGRDWLDAWSSGADIGHKVVAQNLADVAAMGGRPTGVLVTLVADPELSLEWVLDHVRGLSEACLEAGVAVLGGDLSSAPAGVVMVSVTALGRLDGEPVLRSGARPGDVLAVHGTLGLADAGLRLLRADAVERLPVAVERQRRPQPPLAAGPEAAAAGATAMLDLSDGLLRDGGRLAHASHVVVDLDPGALAGDVDALTGALGAEVALDCVLAGGEEHSLLATFPAGSVTDGWRVIGSVRAPAEGEADGIVVAGRAVAHTGWDHFRNG</sequence>
<dbReference type="EMBL" id="BAAARE010000004">
    <property type="protein sequence ID" value="GAA2476854.1"/>
    <property type="molecule type" value="Genomic_DNA"/>
</dbReference>
<feature type="binding site" evidence="1">
    <location>
        <position position="244"/>
    </location>
    <ligand>
        <name>Mg(2+)</name>
        <dbReference type="ChEBI" id="CHEBI:18420"/>
        <label>5</label>
    </ligand>
</feature>
<dbReference type="NCBIfam" id="TIGR01379">
    <property type="entry name" value="thiL"/>
    <property type="match status" value="1"/>
</dbReference>
<gene>
    <name evidence="1" type="primary">thiL</name>
    <name evidence="3" type="ORF">GCM10009858_12910</name>
</gene>
<feature type="binding site" evidence="1">
    <location>
        <position position="178"/>
    </location>
    <ligand>
        <name>ATP</name>
        <dbReference type="ChEBI" id="CHEBI:30616"/>
    </ligand>
</feature>
<dbReference type="InterPro" id="IPR006283">
    <property type="entry name" value="ThiL-like"/>
</dbReference>
<dbReference type="GO" id="GO:0016301">
    <property type="term" value="F:kinase activity"/>
    <property type="evidence" value="ECO:0007669"/>
    <property type="project" value="UniProtKB-KW"/>
</dbReference>